<organism evidence="3 4">
    <name type="scientific">Tritrichomonas foetus</name>
    <dbReference type="NCBI Taxonomy" id="1144522"/>
    <lineage>
        <taxon>Eukaryota</taxon>
        <taxon>Metamonada</taxon>
        <taxon>Parabasalia</taxon>
        <taxon>Tritrichomonadida</taxon>
        <taxon>Tritrichomonadidae</taxon>
        <taxon>Tritrichomonas</taxon>
    </lineage>
</organism>
<dbReference type="Proteomes" id="UP000179807">
    <property type="component" value="Unassembled WGS sequence"/>
</dbReference>
<gene>
    <name evidence="3" type="ORF">TRFO_40833</name>
</gene>
<dbReference type="VEuPathDB" id="TrichDB:TRFO_40833"/>
<keyword evidence="2" id="KW-0812">Transmembrane</keyword>
<proteinExistence type="predicted"/>
<feature type="region of interest" description="Disordered" evidence="1">
    <location>
        <begin position="1"/>
        <end position="32"/>
    </location>
</feature>
<keyword evidence="2" id="KW-1133">Transmembrane helix</keyword>
<evidence type="ECO:0000256" key="2">
    <source>
        <dbReference type="SAM" id="Phobius"/>
    </source>
</evidence>
<feature type="compositionally biased region" description="Low complexity" evidence="1">
    <location>
        <begin position="13"/>
        <end position="26"/>
    </location>
</feature>
<evidence type="ECO:0000313" key="4">
    <source>
        <dbReference type="Proteomes" id="UP000179807"/>
    </source>
</evidence>
<keyword evidence="4" id="KW-1185">Reference proteome</keyword>
<evidence type="ECO:0000256" key="1">
    <source>
        <dbReference type="SAM" id="MobiDB-lite"/>
    </source>
</evidence>
<sequence>MSSSPCLSAITNSHPPSKSGSPKHLSFSQSPEKSILPKDARLIISEIRGQLEKGQSILKSENINTTNLLGNNNSSFNNSYFSSQYKMAKEDVGTSCFKKHLEKKKKVQLREETTTQTDDIDLNEIIFNVNSEKDDLISENCDLKEENYHLLEENDNLRQENEQLIQDNFDNSIYQKEFAKLQESFGDNSDSQKIINMFEERQKIINNLLNLFPDISHESDLSSMMNSLLKKNEELIESVSQMRIYKSQIENLLSDNDQITQEINSLNDFIKQQTGQYNENISILQKIFLKKILKSNETKENQIRQMKNIRIVFYLIIAAIFLYLFVYIAF</sequence>
<dbReference type="GeneID" id="94848130"/>
<protein>
    <submittedName>
        <fullName evidence="3">Uncharacterized protein</fullName>
    </submittedName>
</protein>
<feature type="transmembrane region" description="Helical" evidence="2">
    <location>
        <begin position="311"/>
        <end position="329"/>
    </location>
</feature>
<name>A0A1J4J5V6_9EUKA</name>
<keyword evidence="2" id="KW-0472">Membrane</keyword>
<dbReference type="AlphaFoldDB" id="A0A1J4J5V6"/>
<dbReference type="RefSeq" id="XP_068345974.1">
    <property type="nucleotide sequence ID" value="XM_068513426.1"/>
</dbReference>
<accession>A0A1J4J5V6</accession>
<comment type="caution">
    <text evidence="3">The sequence shown here is derived from an EMBL/GenBank/DDBJ whole genome shotgun (WGS) entry which is preliminary data.</text>
</comment>
<feature type="compositionally biased region" description="Polar residues" evidence="1">
    <location>
        <begin position="1"/>
        <end position="12"/>
    </location>
</feature>
<dbReference type="EMBL" id="MLAK01001461">
    <property type="protein sequence ID" value="OHS92837.1"/>
    <property type="molecule type" value="Genomic_DNA"/>
</dbReference>
<evidence type="ECO:0000313" key="3">
    <source>
        <dbReference type="EMBL" id="OHS92837.1"/>
    </source>
</evidence>
<reference evidence="3" key="1">
    <citation type="submission" date="2016-10" db="EMBL/GenBank/DDBJ databases">
        <authorList>
            <person name="Benchimol M."/>
            <person name="Almeida L.G."/>
            <person name="Vasconcelos A.T."/>
            <person name="Perreira-Neves A."/>
            <person name="Rosa I.A."/>
            <person name="Tasca T."/>
            <person name="Bogo M.R."/>
            <person name="de Souza W."/>
        </authorList>
    </citation>
    <scope>NUCLEOTIDE SEQUENCE [LARGE SCALE GENOMIC DNA]</scope>
    <source>
        <strain evidence="3">K</strain>
    </source>
</reference>